<feature type="region of interest" description="Disordered" evidence="1">
    <location>
        <begin position="1"/>
        <end position="27"/>
    </location>
</feature>
<dbReference type="KEGG" id="pcu:PC_RS09845"/>
<dbReference type="AlphaFoldDB" id="A0A2P9H9G5"/>
<gene>
    <name evidence="2" type="ORF">PC_RS09845</name>
</gene>
<dbReference type="Pfam" id="PF04655">
    <property type="entry name" value="APH_6_hur"/>
    <property type="match status" value="1"/>
</dbReference>
<organism evidence="2 3">
    <name type="scientific">Protochlamydia amoebophila (strain UWE25)</name>
    <dbReference type="NCBI Taxonomy" id="264201"/>
    <lineage>
        <taxon>Bacteria</taxon>
        <taxon>Pseudomonadati</taxon>
        <taxon>Chlamydiota</taxon>
        <taxon>Chlamydiia</taxon>
        <taxon>Parachlamydiales</taxon>
        <taxon>Parachlamydiaceae</taxon>
        <taxon>Candidatus Protochlamydia</taxon>
    </lineage>
</organism>
<keyword evidence="3" id="KW-1185">Reference proteome</keyword>
<dbReference type="GO" id="GO:0016773">
    <property type="term" value="F:phosphotransferase activity, alcohol group as acceptor"/>
    <property type="evidence" value="ECO:0007669"/>
    <property type="project" value="InterPro"/>
</dbReference>
<dbReference type="Proteomes" id="UP000000529">
    <property type="component" value="Chromosome"/>
</dbReference>
<evidence type="ECO:0000256" key="1">
    <source>
        <dbReference type="SAM" id="MobiDB-lite"/>
    </source>
</evidence>
<evidence type="ECO:0000313" key="2">
    <source>
        <dbReference type="EMBL" id="SPJ31645.1"/>
    </source>
</evidence>
<dbReference type="OrthoDB" id="3638028at2"/>
<sequence>MVRSKHRRSIGRHDKKSLLNRSSPKTSRFLNGAGSSIIGIVYGKAASQHRQDLWQEWRKLACWTDSTIEELKSAWELSELKPLSNLSYSYVLGGFQGCTPIILKLSPDYEQIKKRALDVFKGFGAVSVLGRKGGVLLLGRAMPGALLKNSHSKESRIEIACKVMNRLHQTPLPIKGRFPASKNGLSQLTKNRTFRKIIWRKPTV</sequence>
<protein>
    <submittedName>
        <fullName evidence="2">Uncharacterized protein</fullName>
    </submittedName>
</protein>
<evidence type="ECO:0000313" key="3">
    <source>
        <dbReference type="Proteomes" id="UP000000529"/>
    </source>
</evidence>
<name>A0A2P9H9G5_PARUW</name>
<dbReference type="GO" id="GO:0019748">
    <property type="term" value="P:secondary metabolic process"/>
    <property type="evidence" value="ECO:0007669"/>
    <property type="project" value="InterPro"/>
</dbReference>
<proteinExistence type="predicted"/>
<dbReference type="EMBL" id="BX908798">
    <property type="protein sequence ID" value="SPJ31645.1"/>
    <property type="molecule type" value="Genomic_DNA"/>
</dbReference>
<feature type="compositionally biased region" description="Basic residues" evidence="1">
    <location>
        <begin position="1"/>
        <end position="15"/>
    </location>
</feature>
<reference evidence="2 3" key="1">
    <citation type="journal article" date="2004" name="Science">
        <title>Illuminating the evolutionary history of chlamydiae.</title>
        <authorList>
            <person name="Horn M."/>
            <person name="Collingro A."/>
            <person name="Schmitz-Esser S."/>
            <person name="Beier C.L."/>
            <person name="Purkhold U."/>
            <person name="Fartmann B."/>
            <person name="Brandt P."/>
            <person name="Nyakatura G.J."/>
            <person name="Droege M."/>
            <person name="Frishman D."/>
            <person name="Rattei T."/>
            <person name="Mewes H."/>
            <person name="Wagner M."/>
        </authorList>
    </citation>
    <scope>NUCLEOTIDE SEQUENCE [LARGE SCALE GENOMIC DNA]</scope>
    <source>
        <strain evidence="2 3">UWE25</strain>
    </source>
</reference>
<dbReference type="InterPro" id="IPR006748">
    <property type="entry name" value="NH2Glyco/OHUrea_AB-resist_kin"/>
</dbReference>
<accession>A0A2P9H9G5</accession>